<protein>
    <submittedName>
        <fullName evidence="1">Uncharacterized protein</fullName>
    </submittedName>
</protein>
<name>A0ABD5MU68_9EURY</name>
<gene>
    <name evidence="1" type="ORF">ACFFOL_17240</name>
</gene>
<comment type="caution">
    <text evidence="1">The sequence shown here is derived from an EMBL/GenBank/DDBJ whole genome shotgun (WGS) entry which is preliminary data.</text>
</comment>
<keyword evidence="2" id="KW-1185">Reference proteome</keyword>
<dbReference type="RefSeq" id="WP_225935272.1">
    <property type="nucleotide sequence ID" value="NZ_CP082288.1"/>
</dbReference>
<organism evidence="1 2">
    <name type="scientific">Halobaculum roseum</name>
    <dbReference type="NCBI Taxonomy" id="2175149"/>
    <lineage>
        <taxon>Archaea</taxon>
        <taxon>Methanobacteriati</taxon>
        <taxon>Methanobacteriota</taxon>
        <taxon>Stenosarchaea group</taxon>
        <taxon>Halobacteria</taxon>
        <taxon>Halobacteriales</taxon>
        <taxon>Haloferacaceae</taxon>
        <taxon>Halobaculum</taxon>
    </lineage>
</organism>
<sequence>MVGPVRDHLANDAAASNSDDGVDTFLMDDILDVSEFFTTKFKLLVSYADHIVGVYEHFLGGHAWEGGYIDQPTYRDRTRAFYRAYETEEGQYSAYDGMFCTLSPLDGAGGPCVHVDDARGTS</sequence>
<dbReference type="GeneID" id="67212651"/>
<dbReference type="Proteomes" id="UP001589595">
    <property type="component" value="Unassembled WGS sequence"/>
</dbReference>
<proteinExistence type="predicted"/>
<evidence type="ECO:0000313" key="2">
    <source>
        <dbReference type="Proteomes" id="UP001589595"/>
    </source>
</evidence>
<dbReference type="InterPro" id="IPR058483">
    <property type="entry name" value="DUF8170"/>
</dbReference>
<reference evidence="1" key="1">
    <citation type="submission" date="2024-09" db="EMBL/GenBank/DDBJ databases">
        <authorList>
            <person name="Sun Q."/>
        </authorList>
    </citation>
    <scope>NUCLEOTIDE SEQUENCE [LARGE SCALE GENOMIC DNA]</scope>
    <source>
        <strain evidence="1">JCM 31273</strain>
    </source>
</reference>
<dbReference type="EMBL" id="JBHMAJ010000011">
    <property type="protein sequence ID" value="MFB9825914.1"/>
    <property type="molecule type" value="Genomic_DNA"/>
</dbReference>
<dbReference type="Pfam" id="PF26508">
    <property type="entry name" value="DUF8170"/>
    <property type="match status" value="1"/>
</dbReference>
<dbReference type="AlphaFoldDB" id="A0ABD5MU68"/>
<accession>A0ABD5MU68</accession>
<evidence type="ECO:0000313" key="1">
    <source>
        <dbReference type="EMBL" id="MFB9825914.1"/>
    </source>
</evidence>